<keyword evidence="2" id="KW-0479">Metal-binding</keyword>
<feature type="compositionally biased region" description="Pro residues" evidence="6">
    <location>
        <begin position="177"/>
        <end position="203"/>
    </location>
</feature>
<dbReference type="PANTHER" id="PTHR13173">
    <property type="entry name" value="WW DOMAIN BINDING PROTEIN 4"/>
    <property type="match status" value="1"/>
</dbReference>
<feature type="compositionally biased region" description="Basic residues" evidence="6">
    <location>
        <begin position="460"/>
        <end position="470"/>
    </location>
</feature>
<evidence type="ECO:0000256" key="2">
    <source>
        <dbReference type="ARBA" id="ARBA00022723"/>
    </source>
</evidence>
<protein>
    <recommendedName>
        <fullName evidence="7">Matrin-type domain-containing protein</fullName>
    </recommendedName>
</protein>
<dbReference type="InterPro" id="IPR000690">
    <property type="entry name" value="Matrin/U1-C_Znf_C2H2"/>
</dbReference>
<accession>A0A6G0XHP5</accession>
<dbReference type="GO" id="GO:0008270">
    <property type="term" value="F:zinc ion binding"/>
    <property type="evidence" value="ECO:0007669"/>
    <property type="project" value="UniProtKB-KW"/>
</dbReference>
<dbReference type="EMBL" id="VJMJ01000062">
    <property type="protein sequence ID" value="KAF0739751.1"/>
    <property type="molecule type" value="Genomic_DNA"/>
</dbReference>
<dbReference type="PROSITE" id="PS50171">
    <property type="entry name" value="ZF_MATRIN"/>
    <property type="match status" value="1"/>
</dbReference>
<dbReference type="AlphaFoldDB" id="A0A6G0XHP5"/>
<name>A0A6G0XHP5_9STRA</name>
<dbReference type="InterPro" id="IPR040023">
    <property type="entry name" value="WBP4"/>
</dbReference>
<feature type="region of interest" description="Disordered" evidence="6">
    <location>
        <begin position="437"/>
        <end position="477"/>
    </location>
</feature>
<keyword evidence="9" id="KW-1185">Reference proteome</keyword>
<evidence type="ECO:0000256" key="6">
    <source>
        <dbReference type="SAM" id="MobiDB-lite"/>
    </source>
</evidence>
<dbReference type="VEuPathDB" id="FungiDB:AeMF1_000678"/>
<dbReference type="GO" id="GO:0003723">
    <property type="term" value="F:RNA binding"/>
    <property type="evidence" value="ECO:0007669"/>
    <property type="project" value="TreeGrafter"/>
</dbReference>
<sequence>MTDKYMCPQCNLWIPGDRISIRNHESSQKHKDRVHSNAQHRAAGKAVAEGEEAERKRQLDDIERNARARFAMDMRGETVAPSPHIYDAPIGAGPVLPRRQDDDSDDEVPPPPPPRPKKRIPPPPPPRPQHYYMQQQQAPPPMVFYPPPPPPPAAAAPISVAFSIATSQKSKTRRPRPPPPPPPPPPSITPLPTAKIPPPPPPSADNLQPSTTIAALPPPPPPPVQATAAPVEPPAEMVEKSKGFYTVRGVVYLEGQAHETKFTKGKECELWMEEEEDWVPVTISRIFTTTVHETKEKYKHFHVLRRDKPDAAPIENVRTDALRIPLNLPVGMTVPTKPDQTADFLHKLHKTVQGTRPALVQERQPGYGGWSTVSVRVVDDDAEAAKREAEAAGFEAQKATIQLERDNEMIMEESLQADNAMGAFNPWGGRYKGIALDDDVAPRDDHDDDVTKSGGAPITFKKRTKAKRQMRVKDDDP</sequence>
<organism evidence="8 9">
    <name type="scientific">Aphanomyces euteiches</name>
    <dbReference type="NCBI Taxonomy" id="100861"/>
    <lineage>
        <taxon>Eukaryota</taxon>
        <taxon>Sar</taxon>
        <taxon>Stramenopiles</taxon>
        <taxon>Oomycota</taxon>
        <taxon>Saprolegniomycetes</taxon>
        <taxon>Saprolegniales</taxon>
        <taxon>Verrucalvaceae</taxon>
        <taxon>Aphanomyces</taxon>
    </lineage>
</organism>
<dbReference type="PRINTS" id="PR01217">
    <property type="entry name" value="PRICHEXTENSN"/>
</dbReference>
<evidence type="ECO:0000256" key="5">
    <source>
        <dbReference type="ARBA" id="ARBA00023242"/>
    </source>
</evidence>
<feature type="region of interest" description="Disordered" evidence="6">
    <location>
        <begin position="24"/>
        <end position="61"/>
    </location>
</feature>
<evidence type="ECO:0000256" key="3">
    <source>
        <dbReference type="ARBA" id="ARBA00022771"/>
    </source>
</evidence>
<dbReference type="GO" id="GO:0071011">
    <property type="term" value="C:precatalytic spliceosome"/>
    <property type="evidence" value="ECO:0007669"/>
    <property type="project" value="TreeGrafter"/>
</dbReference>
<feature type="compositionally biased region" description="Low complexity" evidence="6">
    <location>
        <begin position="155"/>
        <end position="165"/>
    </location>
</feature>
<reference evidence="8 9" key="1">
    <citation type="submission" date="2019-07" db="EMBL/GenBank/DDBJ databases">
        <title>Genomics analysis of Aphanomyces spp. identifies a new class of oomycete effector associated with host adaptation.</title>
        <authorList>
            <person name="Gaulin E."/>
        </authorList>
    </citation>
    <scope>NUCLEOTIDE SEQUENCE [LARGE SCALE GENOMIC DNA]</scope>
    <source>
        <strain evidence="8 9">ATCC 201684</strain>
    </source>
</reference>
<dbReference type="PANTHER" id="PTHR13173:SF10">
    <property type="entry name" value="WW DOMAIN-BINDING PROTEIN 4"/>
    <property type="match status" value="1"/>
</dbReference>
<feature type="compositionally biased region" description="Basic and acidic residues" evidence="6">
    <location>
        <begin position="440"/>
        <end position="451"/>
    </location>
</feature>
<comment type="caution">
    <text evidence="8">The sequence shown here is derived from an EMBL/GenBank/DDBJ whole genome shotgun (WGS) entry which is preliminary data.</text>
</comment>
<comment type="subcellular location">
    <subcellularLocation>
        <location evidence="1">Nucleus</location>
    </subcellularLocation>
</comment>
<proteinExistence type="predicted"/>
<evidence type="ECO:0000313" key="9">
    <source>
        <dbReference type="Proteomes" id="UP000481153"/>
    </source>
</evidence>
<evidence type="ECO:0000313" key="8">
    <source>
        <dbReference type="EMBL" id="KAF0739751.1"/>
    </source>
</evidence>
<keyword evidence="3" id="KW-0863">Zinc-finger</keyword>
<dbReference type="GO" id="GO:0000398">
    <property type="term" value="P:mRNA splicing, via spliceosome"/>
    <property type="evidence" value="ECO:0007669"/>
    <property type="project" value="InterPro"/>
</dbReference>
<feature type="domain" description="Matrin-type" evidence="7">
    <location>
        <begin position="5"/>
        <end position="36"/>
    </location>
</feature>
<evidence type="ECO:0000256" key="4">
    <source>
        <dbReference type="ARBA" id="ARBA00022833"/>
    </source>
</evidence>
<feature type="compositionally biased region" description="Pro residues" evidence="6">
    <location>
        <begin position="138"/>
        <end position="154"/>
    </location>
</feature>
<evidence type="ECO:0000256" key="1">
    <source>
        <dbReference type="ARBA" id="ARBA00004123"/>
    </source>
</evidence>
<keyword evidence="4" id="KW-0862">Zinc</keyword>
<feature type="region of interest" description="Disordered" evidence="6">
    <location>
        <begin position="73"/>
        <end position="229"/>
    </location>
</feature>
<dbReference type="Proteomes" id="UP000481153">
    <property type="component" value="Unassembled WGS sequence"/>
</dbReference>
<keyword evidence="5" id="KW-0539">Nucleus</keyword>
<evidence type="ECO:0000259" key="7">
    <source>
        <dbReference type="PROSITE" id="PS50171"/>
    </source>
</evidence>
<gene>
    <name evidence="8" type="ORF">Ae201684_004644</name>
</gene>